<dbReference type="InterPro" id="IPR036875">
    <property type="entry name" value="Znf_CCHC_sf"/>
</dbReference>
<feature type="compositionally biased region" description="Basic and acidic residues" evidence="2">
    <location>
        <begin position="89"/>
        <end position="103"/>
    </location>
</feature>
<name>A0AAV4I4X2_9GAST</name>
<dbReference type="AlphaFoldDB" id="A0AAV4I4X2"/>
<proteinExistence type="predicted"/>
<dbReference type="Gene3D" id="4.10.60.10">
    <property type="entry name" value="Zinc finger, CCHC-type"/>
    <property type="match status" value="1"/>
</dbReference>
<keyword evidence="1" id="KW-0863">Zinc-finger</keyword>
<keyword evidence="1" id="KW-0479">Metal-binding</keyword>
<dbReference type="Proteomes" id="UP000762676">
    <property type="component" value="Unassembled WGS sequence"/>
</dbReference>
<dbReference type="InterPro" id="IPR001878">
    <property type="entry name" value="Znf_CCHC"/>
</dbReference>
<evidence type="ECO:0000256" key="2">
    <source>
        <dbReference type="SAM" id="MobiDB-lite"/>
    </source>
</evidence>
<feature type="region of interest" description="Disordered" evidence="2">
    <location>
        <begin position="231"/>
        <end position="332"/>
    </location>
</feature>
<evidence type="ECO:0000313" key="5">
    <source>
        <dbReference type="Proteomes" id="UP000762676"/>
    </source>
</evidence>
<dbReference type="InterPro" id="IPR051714">
    <property type="entry name" value="Znf_CCHC_NABP"/>
</dbReference>
<dbReference type="EMBL" id="BMAT01002314">
    <property type="protein sequence ID" value="GFS04567.1"/>
    <property type="molecule type" value="Genomic_DNA"/>
</dbReference>
<organism evidence="4 5">
    <name type="scientific">Elysia marginata</name>
    <dbReference type="NCBI Taxonomy" id="1093978"/>
    <lineage>
        <taxon>Eukaryota</taxon>
        <taxon>Metazoa</taxon>
        <taxon>Spiralia</taxon>
        <taxon>Lophotrochozoa</taxon>
        <taxon>Mollusca</taxon>
        <taxon>Gastropoda</taxon>
        <taxon>Heterobranchia</taxon>
        <taxon>Euthyneura</taxon>
        <taxon>Panpulmonata</taxon>
        <taxon>Sacoglossa</taxon>
        <taxon>Placobranchoidea</taxon>
        <taxon>Plakobranchidae</taxon>
        <taxon>Elysia</taxon>
    </lineage>
</organism>
<accession>A0AAV4I4X2</accession>
<sequence>MSRRNTGVVKWGTFDPVLRAVTEIGEGSRGLTAGLRLNCSSRGLSRGDRFESPSKRFETRGDRFQGRGNRSDKRNERWESYNDGYGYNSDRDAGRGDKVESRGNRWATRESTYRSFGDRVESDERLDVSDTSEAEGVRGRRVKADYWDDSREEDRLRDIERRILRLEEGNSTVIEPKLVMRFCLAELDKEAGRRAFERGPPQTLEEAVEEVSWFQRLESASQGIYREVEGSRAQLRGGWSSPDRDGYGVRERYPYPGERGFEGSGRSRYVSPERDKWQRQSSARYRSPIPNEREQRWGETRDGESSRRRASEHGGNYRSVRAVSRSPEKSESAMMGILRKLETSMGGETQKLESLEGKVSGLDSRMGLMERKVRDLERRPRSNSPRRSPSPGDYCYACGDPGHFRSECPKRVTFADDRRCQECGEKGHLKANCPKLKDVDSTSQN</sequence>
<protein>
    <submittedName>
        <fullName evidence="4">Phragmoplastin interacting protein 1</fullName>
    </submittedName>
</protein>
<keyword evidence="1" id="KW-0862">Zinc</keyword>
<feature type="compositionally biased region" description="Basic and acidic residues" evidence="2">
    <location>
        <begin position="45"/>
        <end position="80"/>
    </location>
</feature>
<feature type="region of interest" description="Disordered" evidence="2">
    <location>
        <begin position="374"/>
        <end position="393"/>
    </location>
</feature>
<feature type="domain" description="CCHC-type" evidence="3">
    <location>
        <begin position="418"/>
        <end position="435"/>
    </location>
</feature>
<dbReference type="SMART" id="SM00343">
    <property type="entry name" value="ZnF_C2HC"/>
    <property type="match status" value="2"/>
</dbReference>
<dbReference type="SUPFAM" id="SSF57756">
    <property type="entry name" value="Retrovirus zinc finger-like domains"/>
    <property type="match status" value="1"/>
</dbReference>
<feature type="compositionally biased region" description="Low complexity" evidence="2">
    <location>
        <begin position="382"/>
        <end position="391"/>
    </location>
</feature>
<feature type="compositionally biased region" description="Basic and acidic residues" evidence="2">
    <location>
        <begin position="242"/>
        <end position="253"/>
    </location>
</feature>
<dbReference type="PANTHER" id="PTHR23002">
    <property type="entry name" value="ZINC FINGER CCHC DOMAIN CONTAINING PROTEIN"/>
    <property type="match status" value="1"/>
</dbReference>
<dbReference type="GO" id="GO:0008270">
    <property type="term" value="F:zinc ion binding"/>
    <property type="evidence" value="ECO:0007669"/>
    <property type="project" value="UniProtKB-KW"/>
</dbReference>
<gene>
    <name evidence="4" type="ORF">ElyMa_001179600</name>
</gene>
<evidence type="ECO:0000256" key="1">
    <source>
        <dbReference type="PROSITE-ProRule" id="PRU00047"/>
    </source>
</evidence>
<dbReference type="GO" id="GO:0003676">
    <property type="term" value="F:nucleic acid binding"/>
    <property type="evidence" value="ECO:0007669"/>
    <property type="project" value="InterPro"/>
</dbReference>
<dbReference type="PROSITE" id="PS50158">
    <property type="entry name" value="ZF_CCHC"/>
    <property type="match status" value="2"/>
</dbReference>
<evidence type="ECO:0000313" key="4">
    <source>
        <dbReference type="EMBL" id="GFS04567.1"/>
    </source>
</evidence>
<feature type="region of interest" description="Disordered" evidence="2">
    <location>
        <begin position="42"/>
        <end position="103"/>
    </location>
</feature>
<evidence type="ECO:0000259" key="3">
    <source>
        <dbReference type="PROSITE" id="PS50158"/>
    </source>
</evidence>
<feature type="domain" description="CCHC-type" evidence="3">
    <location>
        <begin position="395"/>
        <end position="410"/>
    </location>
</feature>
<keyword evidence="5" id="KW-1185">Reference proteome</keyword>
<comment type="caution">
    <text evidence="4">The sequence shown here is derived from an EMBL/GenBank/DDBJ whole genome shotgun (WGS) entry which is preliminary data.</text>
</comment>
<dbReference type="Pfam" id="PF00098">
    <property type="entry name" value="zf-CCHC"/>
    <property type="match status" value="2"/>
</dbReference>
<reference evidence="4 5" key="1">
    <citation type="journal article" date="2021" name="Elife">
        <title>Chloroplast acquisition without the gene transfer in kleptoplastic sea slugs, Plakobranchus ocellatus.</title>
        <authorList>
            <person name="Maeda T."/>
            <person name="Takahashi S."/>
            <person name="Yoshida T."/>
            <person name="Shimamura S."/>
            <person name="Takaki Y."/>
            <person name="Nagai Y."/>
            <person name="Toyoda A."/>
            <person name="Suzuki Y."/>
            <person name="Arimoto A."/>
            <person name="Ishii H."/>
            <person name="Satoh N."/>
            <person name="Nishiyama T."/>
            <person name="Hasebe M."/>
            <person name="Maruyama T."/>
            <person name="Minagawa J."/>
            <person name="Obokata J."/>
            <person name="Shigenobu S."/>
        </authorList>
    </citation>
    <scope>NUCLEOTIDE SEQUENCE [LARGE SCALE GENOMIC DNA]</scope>
</reference>
<feature type="compositionally biased region" description="Basic and acidic residues" evidence="2">
    <location>
        <begin position="291"/>
        <end position="312"/>
    </location>
</feature>